<dbReference type="Pfam" id="PF22654">
    <property type="entry name" value="DUF7008"/>
    <property type="match status" value="1"/>
</dbReference>
<dbReference type="Proteomes" id="UP001597260">
    <property type="component" value="Unassembled WGS sequence"/>
</dbReference>
<dbReference type="SUPFAM" id="SSF53335">
    <property type="entry name" value="S-adenosyl-L-methionine-dependent methyltransferases"/>
    <property type="match status" value="1"/>
</dbReference>
<comment type="catalytic activity">
    <reaction evidence="5">
        <text>a 2'-deoxyadenosine in DNA + S-adenosyl-L-methionine = an N(6)-methyl-2'-deoxyadenosine in DNA + S-adenosyl-L-homocysteine + H(+)</text>
        <dbReference type="Rhea" id="RHEA:15197"/>
        <dbReference type="Rhea" id="RHEA-COMP:12418"/>
        <dbReference type="Rhea" id="RHEA-COMP:12419"/>
        <dbReference type="ChEBI" id="CHEBI:15378"/>
        <dbReference type="ChEBI" id="CHEBI:57856"/>
        <dbReference type="ChEBI" id="CHEBI:59789"/>
        <dbReference type="ChEBI" id="CHEBI:90615"/>
        <dbReference type="ChEBI" id="CHEBI:90616"/>
        <dbReference type="EC" id="2.1.1.72"/>
    </reaction>
</comment>
<dbReference type="RefSeq" id="WP_377567994.1">
    <property type="nucleotide sequence ID" value="NZ_JBHTMP010000007.1"/>
</dbReference>
<evidence type="ECO:0000313" key="8">
    <source>
        <dbReference type="EMBL" id="MFD1320719.1"/>
    </source>
</evidence>
<dbReference type="PANTHER" id="PTHR33841">
    <property type="entry name" value="DNA METHYLTRANSFERASE YEEA-RELATED"/>
    <property type="match status" value="1"/>
</dbReference>
<dbReference type="Gene3D" id="3.40.50.150">
    <property type="entry name" value="Vaccinia Virus protein VP39"/>
    <property type="match status" value="1"/>
</dbReference>
<gene>
    <name evidence="8" type="primary">pglX</name>
    <name evidence="8" type="ORF">ACFQ4H_06400</name>
</gene>
<dbReference type="InterPro" id="IPR002052">
    <property type="entry name" value="DNA_methylase_N6_adenine_CS"/>
</dbReference>
<evidence type="ECO:0000256" key="4">
    <source>
        <dbReference type="ARBA" id="ARBA00022691"/>
    </source>
</evidence>
<organism evidence="8 9">
    <name type="scientific">Micromonospora sonneratiae</name>
    <dbReference type="NCBI Taxonomy" id="1184706"/>
    <lineage>
        <taxon>Bacteria</taxon>
        <taxon>Bacillati</taxon>
        <taxon>Actinomycetota</taxon>
        <taxon>Actinomycetes</taxon>
        <taxon>Micromonosporales</taxon>
        <taxon>Micromonosporaceae</taxon>
        <taxon>Micromonospora</taxon>
    </lineage>
</organism>
<dbReference type="GO" id="GO:0009007">
    <property type="term" value="F:site-specific DNA-methyltransferase (adenine-specific) activity"/>
    <property type="evidence" value="ECO:0007669"/>
    <property type="project" value="UniProtKB-EC"/>
</dbReference>
<keyword evidence="4" id="KW-0949">S-adenosyl-L-methionine</keyword>
<evidence type="ECO:0000259" key="7">
    <source>
        <dbReference type="Pfam" id="PF22654"/>
    </source>
</evidence>
<dbReference type="PROSITE" id="PS00092">
    <property type="entry name" value="N6_MTASE"/>
    <property type="match status" value="1"/>
</dbReference>
<proteinExistence type="predicted"/>
<sequence length="1196" mass="137369">MIDRRLLLKDLQGQVRKLEQDLIEQIGDSGEHYEKLRPEYDRAFKLKRTAATWSAWRDERATQTAVAWVLGSVFVRFCEDNGLFDATCYLTGPEKDRAVLAEESQDDYFRRHPERTDRDWLLAAFEHIGETQAGRLLFDKEHNPAYRIPISHDAAKALITFWRRRDAAGTLVHDFTDPEWDTRFLGDLYQDLSESARKTYALLQTPEFVEEFILELTLKPAINEFGHETIKTIDPTCGSGHFLLGIFRRLMAEWKEQDPERDRHEMVRLALESVHGVDLNPFAVAIARFRLLLAAMREANFTTFQQIRQYAFPIQIAIGDSLIKNRQGTLFDDVDELSQFRYATEDLDNYPELLSEGYYHVVVGNPPYVTPKDKQLNELYRALYKDVCSGKYALSVPFAMRFFDLAKRPEADGRGSGHVGQITANSFMKREFGRKLITHYFAHEIDLTHVIDTSGAYIPGHGTPTVILVGRQRKTNRADTIRAIMSVRGEPEEPTDPANGKVWQAIKTQYDEADSESEWISVANLPRQQLAAFPWSLSGGGAVDLAASLIKEKKVLRGFARRLGVLGMTNADDIMLAPSRAWNRRGTDLRLNRRLTVGDELRDWIYHEGNWAYFPYTPEFRLIPLEVDDAYHKWLWPYRTTLGNRATFGKSTYFHENRPWHEWHQITRDTAAHDWTITYAEVATHNHFSLDRSSKLFKQTAPVIKLPEMATEDDHLQLMGVLNSSTACFWLKQVSHDKGIRGEGGGFTSDDWERFYQFNATKLQEFPLPKAYPLELARELDTAAQRLTAVSPAAVASEAVPTRERLSAAQREWESTRARMIALQEELDWQVYHQYGLLSEELTAPAESVPELKLGERAFEIVLARKVAAGRAETQWFARHGSTPITELPDHWSAEYRAMVEKRIKVIEQNRYLALIERPECKRRWSTEGWDRMLDRALRDWLLDRCEARDLWFAPDENGVSQPRPLSIAQLADELRRDADFVAVANLYDSGQELSVLLAELIEPEHVPYLAALRYNDAGLEKRAGWEHVWDLQRQEDAAPDEPAKRLIRKDIPLPDKYKPTDFRKNSFWGNRGKLDVPKERFISYPHAGRDNDPSLLIGWAGWDHHEQAQALAVLIVQRDEQAGWSAEKLTPLLAGLREVMPWVRQWHGEFDPMIGDSPAAVYDGFLAERLGAYGLTEGDLAAWRPPAATRGRRRS</sequence>
<accession>A0ABW3Y912</accession>
<dbReference type="GO" id="GO:0032259">
    <property type="term" value="P:methylation"/>
    <property type="evidence" value="ECO:0007669"/>
    <property type="project" value="UniProtKB-KW"/>
</dbReference>
<dbReference type="NCBIfam" id="NF033451">
    <property type="entry name" value="BREX_2_MTaseX"/>
    <property type="match status" value="1"/>
</dbReference>
<dbReference type="InterPro" id="IPR029063">
    <property type="entry name" value="SAM-dependent_MTases_sf"/>
</dbReference>
<dbReference type="PRINTS" id="PR00507">
    <property type="entry name" value="N12N6MTFRASE"/>
</dbReference>
<evidence type="ECO:0000256" key="3">
    <source>
        <dbReference type="ARBA" id="ARBA00022679"/>
    </source>
</evidence>
<feature type="domain" description="Type II methyltransferase M.TaqI-like" evidence="6">
    <location>
        <begin position="273"/>
        <end position="454"/>
    </location>
</feature>
<keyword evidence="2 8" id="KW-0489">Methyltransferase</keyword>
<keyword evidence="9" id="KW-1185">Reference proteome</keyword>
<dbReference type="Pfam" id="PF07669">
    <property type="entry name" value="Eco57I"/>
    <property type="match status" value="1"/>
</dbReference>
<evidence type="ECO:0000256" key="1">
    <source>
        <dbReference type="ARBA" id="ARBA00011900"/>
    </source>
</evidence>
<dbReference type="InterPro" id="IPR011639">
    <property type="entry name" value="MethylTrfase_TaqI-like_dom"/>
</dbReference>
<name>A0ABW3Y912_9ACTN</name>
<evidence type="ECO:0000313" key="9">
    <source>
        <dbReference type="Proteomes" id="UP001597260"/>
    </source>
</evidence>
<feature type="domain" description="DUF7008" evidence="7">
    <location>
        <begin position="820"/>
        <end position="1195"/>
    </location>
</feature>
<evidence type="ECO:0000259" key="6">
    <source>
        <dbReference type="Pfam" id="PF07669"/>
    </source>
</evidence>
<keyword evidence="3 8" id="KW-0808">Transferase</keyword>
<evidence type="ECO:0000256" key="5">
    <source>
        <dbReference type="ARBA" id="ARBA00047942"/>
    </source>
</evidence>
<comment type="caution">
    <text evidence="8">The sequence shown here is derived from an EMBL/GenBank/DDBJ whole genome shotgun (WGS) entry which is preliminary data.</text>
</comment>
<dbReference type="InterPro" id="IPR050953">
    <property type="entry name" value="N4_N6_ade-DNA_methylase"/>
</dbReference>
<dbReference type="PANTHER" id="PTHR33841:SF1">
    <property type="entry name" value="DNA METHYLTRANSFERASE A"/>
    <property type="match status" value="1"/>
</dbReference>
<dbReference type="EC" id="2.1.1.72" evidence="1"/>
<protein>
    <recommendedName>
        <fullName evidence="1">site-specific DNA-methyltransferase (adenine-specific)</fullName>
        <ecNumber evidence="1">2.1.1.72</ecNumber>
    </recommendedName>
</protein>
<evidence type="ECO:0000256" key="2">
    <source>
        <dbReference type="ARBA" id="ARBA00022603"/>
    </source>
</evidence>
<reference evidence="9" key="1">
    <citation type="journal article" date="2019" name="Int. J. Syst. Evol. Microbiol.">
        <title>The Global Catalogue of Microorganisms (GCM) 10K type strain sequencing project: providing services to taxonomists for standard genome sequencing and annotation.</title>
        <authorList>
            <consortium name="The Broad Institute Genomics Platform"/>
            <consortium name="The Broad Institute Genome Sequencing Center for Infectious Disease"/>
            <person name="Wu L."/>
            <person name="Ma J."/>
        </authorList>
    </citation>
    <scope>NUCLEOTIDE SEQUENCE [LARGE SCALE GENOMIC DNA]</scope>
    <source>
        <strain evidence="9">JCM 31037</strain>
    </source>
</reference>
<dbReference type="EMBL" id="JBHTMP010000007">
    <property type="protein sequence ID" value="MFD1320719.1"/>
    <property type="molecule type" value="Genomic_DNA"/>
</dbReference>
<dbReference type="InterPro" id="IPR054277">
    <property type="entry name" value="DUF7008"/>
</dbReference>